<reference evidence="2" key="2">
    <citation type="submission" date="2025-09" db="UniProtKB">
        <authorList>
            <consortium name="Ensembl"/>
        </authorList>
    </citation>
    <scope>IDENTIFICATION</scope>
</reference>
<accession>A0A8C0BNS0</accession>
<feature type="compositionally biased region" description="Basic and acidic residues" evidence="1">
    <location>
        <begin position="22"/>
        <end position="36"/>
    </location>
</feature>
<evidence type="ECO:0000256" key="1">
    <source>
        <dbReference type="SAM" id="MobiDB-lite"/>
    </source>
</evidence>
<name>A0A8C0BNS0_9AVES</name>
<reference evidence="2" key="1">
    <citation type="submission" date="2025-08" db="UniProtKB">
        <authorList>
            <consortium name="Ensembl"/>
        </authorList>
    </citation>
    <scope>IDENTIFICATION</scope>
</reference>
<keyword evidence="3" id="KW-1185">Reference proteome</keyword>
<protein>
    <submittedName>
        <fullName evidence="2">Uncharacterized protein</fullName>
    </submittedName>
</protein>
<dbReference type="Proteomes" id="UP000694555">
    <property type="component" value="Unplaced"/>
</dbReference>
<dbReference type="Ensembl" id="ENSBJAT00000020600.1">
    <property type="protein sequence ID" value="ENSBJAP00000020031.1"/>
    <property type="gene ID" value="ENSBJAG00000013172.1"/>
</dbReference>
<sequence>KANDEDDQIDQEETDGLLLSQAHEDHNPDDQAKELGHLGAPQMPPAKRVDNGNVAIQVDAHEEEAATIHVDLEDGARDLAQGVTKRPVVVGIVVESQRQREREGEVAHGQVDHVDHHHRLQAQVADEYP</sequence>
<evidence type="ECO:0000313" key="2">
    <source>
        <dbReference type="Ensembl" id="ENSBJAP00000020031.1"/>
    </source>
</evidence>
<feature type="compositionally biased region" description="Basic and acidic residues" evidence="1">
    <location>
        <begin position="98"/>
        <end position="115"/>
    </location>
</feature>
<feature type="compositionally biased region" description="Acidic residues" evidence="1">
    <location>
        <begin position="1"/>
        <end position="15"/>
    </location>
</feature>
<proteinExistence type="predicted"/>
<feature type="region of interest" description="Disordered" evidence="1">
    <location>
        <begin position="98"/>
        <end position="129"/>
    </location>
</feature>
<evidence type="ECO:0000313" key="3">
    <source>
        <dbReference type="Proteomes" id="UP000694555"/>
    </source>
</evidence>
<dbReference type="AlphaFoldDB" id="A0A8C0BNS0"/>
<feature type="region of interest" description="Disordered" evidence="1">
    <location>
        <begin position="1"/>
        <end position="51"/>
    </location>
</feature>
<organism evidence="2 3">
    <name type="scientific">Buteo japonicus</name>
    <dbReference type="NCBI Taxonomy" id="224669"/>
    <lineage>
        <taxon>Eukaryota</taxon>
        <taxon>Metazoa</taxon>
        <taxon>Chordata</taxon>
        <taxon>Craniata</taxon>
        <taxon>Vertebrata</taxon>
        <taxon>Euteleostomi</taxon>
        <taxon>Archelosauria</taxon>
        <taxon>Archosauria</taxon>
        <taxon>Dinosauria</taxon>
        <taxon>Saurischia</taxon>
        <taxon>Theropoda</taxon>
        <taxon>Coelurosauria</taxon>
        <taxon>Aves</taxon>
        <taxon>Neognathae</taxon>
        <taxon>Neoaves</taxon>
        <taxon>Telluraves</taxon>
        <taxon>Accipitrimorphae</taxon>
        <taxon>Accipitriformes</taxon>
        <taxon>Accipitridae</taxon>
        <taxon>Accipitrinae</taxon>
        <taxon>Buteo</taxon>
    </lineage>
</organism>